<dbReference type="InterPro" id="IPR036188">
    <property type="entry name" value="FAD/NAD-bd_sf"/>
</dbReference>
<sequence>MTYDYDVAIVGYGPVGKVLALNLASKGWKIGIFEKFPKAYPLPRAIVFDDEIARILQSVCNMEEVIEITADVPDFYEWRNASQEVLLKIDWSLPGISGWPGTNFFSQPDLEAVLDKGCLAQPLIEVNMGHKAMNLVHEEDHVELHVQTQQGVDKEIKARYVVGCDGANSFVRKYMETPVTDLGFMYDWLILDLIPHEERVWSPMNMQLCDPARPTTIASGGPGRRRFEFMRLPGETIDDLKDEAFAWKMLEKWDLNPGNCTLERNAVYTFKAQWAESWREGRLLLAGDSAHLMPPFMGQGMCSGLRDAQNLAWKLDLVLGEKVEEEILDTYTEERKDHVKALIDMSIFLGKVICITDPEEAKQRDEAFFAGNVPPMPDFPNLQSGILDRDSLIPASGPAGNLSMQGQVEFQGTTGLFDDVVGAGWTIISTKSHPERVLSQEEMEFLEQIQGRCVYVSDDSLQQGEVLDRQGAYAQYFKENDCEAMIVRPDFYIFGAAKHLSDLPKLVQKLASKIAVTNDLIVND</sequence>
<dbReference type="RefSeq" id="WP_301857462.1">
    <property type="nucleotide sequence ID" value="NZ_JAUJWU010000005.1"/>
</dbReference>
<keyword evidence="1" id="KW-0560">Oxidoreductase</keyword>
<dbReference type="Gene3D" id="3.30.70.2450">
    <property type="match status" value="1"/>
</dbReference>
<evidence type="ECO:0000259" key="2">
    <source>
        <dbReference type="Pfam" id="PF01494"/>
    </source>
</evidence>
<reference evidence="3 4" key="1">
    <citation type="submission" date="2023-07" db="EMBL/GenBank/DDBJ databases">
        <title>Novel species in genus Planococcus.</title>
        <authorList>
            <person name="Ning S."/>
        </authorList>
    </citation>
    <scope>NUCLEOTIDE SEQUENCE [LARGE SCALE GENOMIC DNA]</scope>
    <source>
        <strain evidence="3 4">N017</strain>
    </source>
</reference>
<dbReference type="Proteomes" id="UP001172142">
    <property type="component" value="Unassembled WGS sequence"/>
</dbReference>
<dbReference type="EMBL" id="JAUJWU010000005">
    <property type="protein sequence ID" value="MDN7247167.1"/>
    <property type="molecule type" value="Genomic_DNA"/>
</dbReference>
<dbReference type="PANTHER" id="PTHR43476:SF3">
    <property type="entry name" value="FAD-BINDING MONOOXYGENASE"/>
    <property type="match status" value="1"/>
</dbReference>
<dbReference type="Pfam" id="PF01494">
    <property type="entry name" value="FAD_binding_3"/>
    <property type="match status" value="1"/>
</dbReference>
<dbReference type="SUPFAM" id="SSF51905">
    <property type="entry name" value="FAD/NAD(P)-binding domain"/>
    <property type="match status" value="1"/>
</dbReference>
<dbReference type="InterPro" id="IPR002938">
    <property type="entry name" value="FAD-bd"/>
</dbReference>
<dbReference type="PANTHER" id="PTHR43476">
    <property type="entry name" value="3-(3-HYDROXY-PHENYL)PROPIONATE/3-HYDROXYCINNAMIC ACID HYDROXYLASE"/>
    <property type="match status" value="1"/>
</dbReference>
<protein>
    <submittedName>
        <fullName evidence="3">Bifunctional 3-(3-hydroxy-phenyl)propionate/3-hydroxycinnamic acid hydroxylase</fullName>
    </submittedName>
</protein>
<dbReference type="NCBIfam" id="NF004829">
    <property type="entry name" value="PRK06183.1-3"/>
    <property type="match status" value="1"/>
</dbReference>
<evidence type="ECO:0000313" key="3">
    <source>
        <dbReference type="EMBL" id="MDN7247167.1"/>
    </source>
</evidence>
<name>A0ABT8NGY7_9BACL</name>
<dbReference type="PRINTS" id="PR00420">
    <property type="entry name" value="RNGMNOXGNASE"/>
</dbReference>
<feature type="domain" description="FAD-binding" evidence="2">
    <location>
        <begin position="4"/>
        <end position="345"/>
    </location>
</feature>
<dbReference type="Gene3D" id="3.50.50.60">
    <property type="entry name" value="FAD/NAD(P)-binding domain"/>
    <property type="match status" value="1"/>
</dbReference>
<keyword evidence="4" id="KW-1185">Reference proteome</keyword>
<evidence type="ECO:0000256" key="1">
    <source>
        <dbReference type="ARBA" id="ARBA00023002"/>
    </source>
</evidence>
<proteinExistence type="predicted"/>
<accession>A0ABT8NGY7</accession>
<gene>
    <name evidence="3" type="ORF">QWY13_16930</name>
</gene>
<comment type="caution">
    <text evidence="3">The sequence shown here is derived from an EMBL/GenBank/DDBJ whole genome shotgun (WGS) entry which is preliminary data.</text>
</comment>
<organism evidence="3 4">
    <name type="scientific">Planococcus shenhongbingii</name>
    <dbReference type="NCBI Taxonomy" id="3058398"/>
    <lineage>
        <taxon>Bacteria</taxon>
        <taxon>Bacillati</taxon>
        <taxon>Bacillota</taxon>
        <taxon>Bacilli</taxon>
        <taxon>Bacillales</taxon>
        <taxon>Caryophanaceae</taxon>
        <taxon>Planococcus</taxon>
    </lineage>
</organism>
<evidence type="ECO:0000313" key="4">
    <source>
        <dbReference type="Proteomes" id="UP001172142"/>
    </source>
</evidence>
<dbReference type="InterPro" id="IPR050631">
    <property type="entry name" value="PheA/TfdB_FAD_monoxygenase"/>
</dbReference>